<comment type="caution">
    <text evidence="2">The sequence shown here is derived from an EMBL/GenBank/DDBJ whole genome shotgun (WGS) entry which is preliminary data.</text>
</comment>
<evidence type="ECO:0000313" key="2">
    <source>
        <dbReference type="EMBL" id="MFC7616712.1"/>
    </source>
</evidence>
<sequence length="116" mass="11982">MKRPLEIRVAMVVFALGAVLFVGAGALRDAGSLTLPVIAAVFGLLACAGLWVRWHLGGTAAFVAAGLIALVHTLIALDPEHWAFRVLSGVLAAAHVYAAVLVLTKPARAYLQGSAA</sequence>
<feature type="transmembrane region" description="Helical" evidence="1">
    <location>
        <begin position="59"/>
        <end position="77"/>
    </location>
</feature>
<keyword evidence="3" id="KW-1185">Reference proteome</keyword>
<keyword evidence="1" id="KW-0472">Membrane</keyword>
<dbReference type="EMBL" id="JBHTEY010000004">
    <property type="protein sequence ID" value="MFC7616712.1"/>
    <property type="molecule type" value="Genomic_DNA"/>
</dbReference>
<accession>A0ABW2TUU0</accession>
<keyword evidence="1" id="KW-1133">Transmembrane helix</keyword>
<feature type="transmembrane region" description="Helical" evidence="1">
    <location>
        <begin position="83"/>
        <end position="103"/>
    </location>
</feature>
<dbReference type="Proteomes" id="UP001596512">
    <property type="component" value="Unassembled WGS sequence"/>
</dbReference>
<gene>
    <name evidence="2" type="ORF">ACFQV2_27900</name>
</gene>
<protein>
    <submittedName>
        <fullName evidence="2">Uncharacterized protein</fullName>
    </submittedName>
</protein>
<feature type="transmembrane region" description="Helical" evidence="1">
    <location>
        <begin position="33"/>
        <end position="52"/>
    </location>
</feature>
<organism evidence="2 3">
    <name type="scientific">Actinokineospora soli</name>
    <dbReference type="NCBI Taxonomy" id="1048753"/>
    <lineage>
        <taxon>Bacteria</taxon>
        <taxon>Bacillati</taxon>
        <taxon>Actinomycetota</taxon>
        <taxon>Actinomycetes</taxon>
        <taxon>Pseudonocardiales</taxon>
        <taxon>Pseudonocardiaceae</taxon>
        <taxon>Actinokineospora</taxon>
    </lineage>
</organism>
<proteinExistence type="predicted"/>
<feature type="transmembrane region" description="Helical" evidence="1">
    <location>
        <begin position="7"/>
        <end position="27"/>
    </location>
</feature>
<reference evidence="3" key="1">
    <citation type="journal article" date="2019" name="Int. J. Syst. Evol. Microbiol.">
        <title>The Global Catalogue of Microorganisms (GCM) 10K type strain sequencing project: providing services to taxonomists for standard genome sequencing and annotation.</title>
        <authorList>
            <consortium name="The Broad Institute Genomics Platform"/>
            <consortium name="The Broad Institute Genome Sequencing Center for Infectious Disease"/>
            <person name="Wu L."/>
            <person name="Ma J."/>
        </authorList>
    </citation>
    <scope>NUCLEOTIDE SEQUENCE [LARGE SCALE GENOMIC DNA]</scope>
    <source>
        <strain evidence="3">JCM 17695</strain>
    </source>
</reference>
<evidence type="ECO:0000256" key="1">
    <source>
        <dbReference type="SAM" id="Phobius"/>
    </source>
</evidence>
<name>A0ABW2TUU0_9PSEU</name>
<keyword evidence="1" id="KW-0812">Transmembrane</keyword>
<evidence type="ECO:0000313" key="3">
    <source>
        <dbReference type="Proteomes" id="UP001596512"/>
    </source>
</evidence>